<feature type="signal peptide" evidence="1">
    <location>
        <begin position="1"/>
        <end position="21"/>
    </location>
</feature>
<gene>
    <name evidence="2" type="ORF">Llan_0140</name>
</gene>
<dbReference type="NCBIfam" id="NF042415">
    <property type="entry name" value="STY0301_fam"/>
    <property type="match status" value="1"/>
</dbReference>
<dbReference type="RefSeq" id="WP_028374372.1">
    <property type="nucleotide sequence ID" value="NZ_CAAAJD010000007.1"/>
</dbReference>
<dbReference type="InterPro" id="IPR049973">
    <property type="entry name" value="STY0301-like"/>
</dbReference>
<dbReference type="STRING" id="45067.Llan_0140"/>
<keyword evidence="3" id="KW-1185">Reference proteome</keyword>
<accession>A0A0W0VZJ9</accession>
<organism evidence="2 3">
    <name type="scientific">Legionella lansingensis</name>
    <dbReference type="NCBI Taxonomy" id="45067"/>
    <lineage>
        <taxon>Bacteria</taxon>
        <taxon>Pseudomonadati</taxon>
        <taxon>Pseudomonadota</taxon>
        <taxon>Gammaproteobacteria</taxon>
        <taxon>Legionellales</taxon>
        <taxon>Legionellaceae</taxon>
        <taxon>Legionella</taxon>
    </lineage>
</organism>
<dbReference type="Proteomes" id="UP000054869">
    <property type="component" value="Unassembled WGS sequence"/>
</dbReference>
<proteinExistence type="predicted"/>
<keyword evidence="1" id="KW-0732">Signal</keyword>
<dbReference type="EMBL" id="LNYI01000004">
    <property type="protein sequence ID" value="KTD25394.1"/>
    <property type="molecule type" value="Genomic_DNA"/>
</dbReference>
<sequence>MRDAIYKNVLLVGLTIVVLHAASAAAIQCPQKIKTNQSLQEKINGWDAFVDDWNAVHPLTHVTFYCHHPKEHASLAPDNEGTKGNKFIWTFDRNEFWIACGYAGTTIQLIQKLPGQTKTCTVTYDDSNLVNSINCTS</sequence>
<evidence type="ECO:0000256" key="1">
    <source>
        <dbReference type="SAM" id="SignalP"/>
    </source>
</evidence>
<evidence type="ECO:0000313" key="3">
    <source>
        <dbReference type="Proteomes" id="UP000054869"/>
    </source>
</evidence>
<dbReference type="AlphaFoldDB" id="A0A0W0VZJ9"/>
<comment type="caution">
    <text evidence="2">The sequence shown here is derived from an EMBL/GenBank/DDBJ whole genome shotgun (WGS) entry which is preliminary data.</text>
</comment>
<reference evidence="2 3" key="1">
    <citation type="submission" date="2015-11" db="EMBL/GenBank/DDBJ databases">
        <title>Genomic analysis of 38 Legionella species identifies large and diverse effector repertoires.</title>
        <authorList>
            <person name="Burstein D."/>
            <person name="Amaro F."/>
            <person name="Zusman T."/>
            <person name="Lifshitz Z."/>
            <person name="Cohen O."/>
            <person name="Gilbert J.A."/>
            <person name="Pupko T."/>
            <person name="Shuman H.A."/>
            <person name="Segal G."/>
        </authorList>
    </citation>
    <scope>NUCLEOTIDE SEQUENCE [LARGE SCALE GENOMIC DNA]</scope>
    <source>
        <strain evidence="2 3">ATCC 49751</strain>
    </source>
</reference>
<dbReference type="eggNOG" id="ENOG5031ECQ">
    <property type="taxonomic scope" value="Bacteria"/>
</dbReference>
<feature type="chain" id="PRO_5006915189" evidence="1">
    <location>
        <begin position="22"/>
        <end position="137"/>
    </location>
</feature>
<name>A0A0W0VZJ9_9GAMM</name>
<protein>
    <submittedName>
        <fullName evidence="2">Uncharacterized protein</fullName>
    </submittedName>
</protein>
<dbReference type="PATRIC" id="fig|45067.4.peg.145"/>
<evidence type="ECO:0000313" key="2">
    <source>
        <dbReference type="EMBL" id="KTD25394.1"/>
    </source>
</evidence>